<evidence type="ECO:0000256" key="5">
    <source>
        <dbReference type="ARBA" id="ARBA00023242"/>
    </source>
</evidence>
<feature type="compositionally biased region" description="Acidic residues" evidence="6">
    <location>
        <begin position="632"/>
        <end position="644"/>
    </location>
</feature>
<dbReference type="EMBL" id="JAVFWL010000004">
    <property type="protein sequence ID" value="KAK6751892.1"/>
    <property type="molecule type" value="Genomic_DNA"/>
</dbReference>
<evidence type="ECO:0000256" key="1">
    <source>
        <dbReference type="ARBA" id="ARBA00004604"/>
    </source>
</evidence>
<dbReference type="InterPro" id="IPR015943">
    <property type="entry name" value="WD40/YVTN_repeat-like_dom_sf"/>
</dbReference>
<keyword evidence="5" id="KW-0539">Nucleus</keyword>
<evidence type="ECO:0000259" key="8">
    <source>
        <dbReference type="Pfam" id="PF23097"/>
    </source>
</evidence>
<evidence type="ECO:0000256" key="4">
    <source>
        <dbReference type="ARBA" id="ARBA00022737"/>
    </source>
</evidence>
<dbReference type="Gene3D" id="2.130.10.10">
    <property type="entry name" value="YVTN repeat-like/Quinoprotein amine dehydrogenase"/>
    <property type="match status" value="1"/>
</dbReference>
<feature type="region of interest" description="Disordered" evidence="6">
    <location>
        <begin position="615"/>
        <end position="712"/>
    </location>
</feature>
<dbReference type="InterPro" id="IPR056551">
    <property type="entry name" value="Beta-prop_NOL10_N"/>
</dbReference>
<comment type="similarity">
    <text evidence="2">Belongs to the WD repeat NOL10/ENP2 family.</text>
</comment>
<dbReference type="SUPFAM" id="SSF50978">
    <property type="entry name" value="WD40 repeat-like"/>
    <property type="match status" value="1"/>
</dbReference>
<keyword evidence="4" id="KW-0677">Repeat</keyword>
<evidence type="ECO:0008006" key="12">
    <source>
        <dbReference type="Google" id="ProtNLM"/>
    </source>
</evidence>
<dbReference type="Pfam" id="PF23097">
    <property type="entry name" value="NOL10_2nd"/>
    <property type="match status" value="1"/>
</dbReference>
<comment type="subcellular location">
    <subcellularLocation>
        <location evidence="1">Nucleus</location>
        <location evidence="1">Nucleolus</location>
    </subcellularLocation>
</comment>
<dbReference type="PANTHER" id="PTHR14927:SF0">
    <property type="entry name" value="NUCLEOLAR PROTEIN 10"/>
    <property type="match status" value="1"/>
</dbReference>
<comment type="caution">
    <text evidence="10">The sequence shown here is derived from an EMBL/GenBank/DDBJ whole genome shotgun (WGS) entry which is preliminary data.</text>
</comment>
<dbReference type="InterPro" id="IPR036322">
    <property type="entry name" value="WD40_repeat_dom_sf"/>
</dbReference>
<evidence type="ECO:0000259" key="9">
    <source>
        <dbReference type="Pfam" id="PF23098"/>
    </source>
</evidence>
<evidence type="ECO:0000256" key="2">
    <source>
        <dbReference type="ARBA" id="ARBA00005264"/>
    </source>
</evidence>
<accession>A0ABR1DN77</accession>
<feature type="domain" description="NUC153" evidence="7">
    <location>
        <begin position="592"/>
        <end position="615"/>
    </location>
</feature>
<dbReference type="InterPro" id="IPR056550">
    <property type="entry name" value="NOL10_2nd"/>
</dbReference>
<feature type="region of interest" description="Disordered" evidence="6">
    <location>
        <begin position="788"/>
        <end position="834"/>
    </location>
</feature>
<keyword evidence="3" id="KW-0853">WD repeat</keyword>
<feature type="compositionally biased region" description="Basic and acidic residues" evidence="6">
    <location>
        <begin position="679"/>
        <end position="712"/>
    </location>
</feature>
<feature type="compositionally biased region" description="Basic and acidic residues" evidence="6">
    <location>
        <begin position="792"/>
        <end position="803"/>
    </location>
</feature>
<proteinExistence type="inferred from homology"/>
<evidence type="ECO:0000256" key="3">
    <source>
        <dbReference type="ARBA" id="ARBA00022574"/>
    </source>
</evidence>
<dbReference type="InterPro" id="IPR012580">
    <property type="entry name" value="NUC153"/>
</dbReference>
<dbReference type="Pfam" id="PF23098">
    <property type="entry name" value="Beta-prop_NOL10_N"/>
    <property type="match status" value="1"/>
</dbReference>
<gene>
    <name evidence="10" type="primary">Necator_chrIV.g16658</name>
    <name evidence="10" type="ORF">RB195_003361</name>
</gene>
<feature type="domain" description="Nucleolar protein 10-like second" evidence="8">
    <location>
        <begin position="467"/>
        <end position="514"/>
    </location>
</feature>
<protein>
    <recommendedName>
        <fullName evidence="12">Nucleolar protein 10</fullName>
    </recommendedName>
</protein>
<name>A0ABR1DN77_NECAM</name>
<dbReference type="Proteomes" id="UP001303046">
    <property type="component" value="Unassembled WGS sequence"/>
</dbReference>
<evidence type="ECO:0000313" key="11">
    <source>
        <dbReference type="Proteomes" id="UP001303046"/>
    </source>
</evidence>
<evidence type="ECO:0000259" key="7">
    <source>
        <dbReference type="Pfam" id="PF08159"/>
    </source>
</evidence>
<dbReference type="PANTHER" id="PTHR14927">
    <property type="entry name" value="NUCLEOLAR PROTEIN 10"/>
    <property type="match status" value="1"/>
</dbReference>
<feature type="compositionally biased region" description="Basic and acidic residues" evidence="6">
    <location>
        <begin position="653"/>
        <end position="662"/>
    </location>
</feature>
<reference evidence="10 11" key="1">
    <citation type="submission" date="2023-08" db="EMBL/GenBank/DDBJ databases">
        <title>A Necator americanus chromosomal reference genome.</title>
        <authorList>
            <person name="Ilik V."/>
            <person name="Petrzelkova K.J."/>
            <person name="Pardy F."/>
            <person name="Fuh T."/>
            <person name="Niatou-Singa F.S."/>
            <person name="Gouil Q."/>
            <person name="Baker L."/>
            <person name="Ritchie M.E."/>
            <person name="Jex A.R."/>
            <person name="Gazzola D."/>
            <person name="Li H."/>
            <person name="Toshio Fujiwara R."/>
            <person name="Zhan B."/>
            <person name="Aroian R.V."/>
            <person name="Pafco B."/>
            <person name="Schwarz E.M."/>
        </authorList>
    </citation>
    <scope>NUCLEOTIDE SEQUENCE [LARGE SCALE GENOMIC DNA]</scope>
    <source>
        <strain evidence="10 11">Aroian</strain>
        <tissue evidence="10">Whole animal</tissue>
    </source>
</reference>
<feature type="domain" description="Nucleolar protein 10-like N-terminal" evidence="9">
    <location>
        <begin position="101"/>
        <end position="463"/>
    </location>
</feature>
<evidence type="ECO:0000256" key="6">
    <source>
        <dbReference type="SAM" id="MobiDB-lite"/>
    </source>
</evidence>
<sequence length="834" mass="95355">MTPKVYWLGAKVYAPAPDGARFRFGACYVAEARLVVGFCLVVSFGYDVVLIRRPSPNVVTVGFFLGSCPFEVSIIASLDEYLSLAKLVYCGAEFAIRNVQMQVASINDVKIYNLSAGKSIPEWMSSEARRKAERKSIDVRRRVQLIQDFEMPDVSHTVNVSRDGRYVFATGCYKSWLKCYDLENLSQKFQRGLDAAVVKLIPLSDDYSKIVLLEEDRFLEMHAAFGRYFRMRMPRCGRDMAFSMESSDLYLVGASTEVYRLNLELGEWLSPLQTNGSALNCCQFADSHQLFVCGTTEGQVEAWDHRDKSRVGVLDCLPHLTEIKSTVEITSVSFRDALRLGVGTSNGQVLMYDIRSCKPLIVKDHINGLPIKKIDFVLRENENLVLSMDGRVLKIWNENDGKPFAAVETENGLNDFCRYPNSGLMFFANEAPRMLQFFIPALGPAPKWCSYLETITEELEESQSASLYDDYKFVTKDELEQLSLSHLIGSSVLRAYMHGYFLDRRLYDKAQLITQPFAYEKYRDRKVQDLMLQERENRVIKDKQQSVLPKVNKELAARLQAEAATEINASSSAKKKKNDKKKAINASSILEDDRFTKLFSDLDFEVDENTDQFKRSLSVQQKEKAKMVNSMQDEDQDEEEEEVLLPELPSVEETDRAFHRSAEGSSSSNSDNETDEETLSDKKKLEREKAKRKQEQRERHHQQYEEKMLQREAERAARLVYKPKKFVFHELDSSESTRKFLDEHVEDEGPSDKSISLAARKSLMKEQGELEKHEDVFGGRSMTFTLAKKGASGREARAVEEKKKHMKERKATIRKPTTNIKRSLKKLPGNLSKP</sequence>
<dbReference type="InterPro" id="IPR040382">
    <property type="entry name" value="NOL10/Enp2"/>
</dbReference>
<dbReference type="Pfam" id="PF08159">
    <property type="entry name" value="NUC153"/>
    <property type="match status" value="1"/>
</dbReference>
<keyword evidence="11" id="KW-1185">Reference proteome</keyword>
<evidence type="ECO:0000313" key="10">
    <source>
        <dbReference type="EMBL" id="KAK6751892.1"/>
    </source>
</evidence>
<organism evidence="10 11">
    <name type="scientific">Necator americanus</name>
    <name type="common">Human hookworm</name>
    <dbReference type="NCBI Taxonomy" id="51031"/>
    <lineage>
        <taxon>Eukaryota</taxon>
        <taxon>Metazoa</taxon>
        <taxon>Ecdysozoa</taxon>
        <taxon>Nematoda</taxon>
        <taxon>Chromadorea</taxon>
        <taxon>Rhabditida</taxon>
        <taxon>Rhabditina</taxon>
        <taxon>Rhabditomorpha</taxon>
        <taxon>Strongyloidea</taxon>
        <taxon>Ancylostomatidae</taxon>
        <taxon>Bunostominae</taxon>
        <taxon>Necator</taxon>
    </lineage>
</organism>